<proteinExistence type="predicted"/>
<comment type="caution">
    <text evidence="1">The sequence shown here is derived from an EMBL/GenBank/DDBJ whole genome shotgun (WGS) entry which is preliminary data.</text>
</comment>
<organism evidence="1 2">
    <name type="scientific">Irpex rosettiformis</name>
    <dbReference type="NCBI Taxonomy" id="378272"/>
    <lineage>
        <taxon>Eukaryota</taxon>
        <taxon>Fungi</taxon>
        <taxon>Dikarya</taxon>
        <taxon>Basidiomycota</taxon>
        <taxon>Agaricomycotina</taxon>
        <taxon>Agaricomycetes</taxon>
        <taxon>Polyporales</taxon>
        <taxon>Irpicaceae</taxon>
        <taxon>Irpex</taxon>
    </lineage>
</organism>
<accession>A0ACB8TR08</accession>
<name>A0ACB8TR08_9APHY</name>
<evidence type="ECO:0000313" key="2">
    <source>
        <dbReference type="Proteomes" id="UP001055072"/>
    </source>
</evidence>
<gene>
    <name evidence="1" type="ORF">BDY19DRAFT_909879</name>
</gene>
<sequence>MSNPQDSRTHILELRASLNADLVGKGASVSFDQEVRHIWVSRKWTLTTWIFIANRYATLLNMIVLLLPDPNRILFRVHSFEQHTATALISCFSTRQVFTGLRAFALCNRSLPIFLVIFGLSIVPFFSNLVGYVKMTPLFLETSPGTLSCILHLPLSAPAILGSILADLIVLVVTWMKTAGTVRKASYLNIKVPLSELLIRDGTLYFLLNSIVISRFMLSLRQTSEQHTGALGSSVAQQSTVHFNSNVSDILVGNMGESLMLGEQEDDWEGADDVYEKGDDANRERTEESGRNDVEHSDDTPFPRILGLDIVQLPITYIVA</sequence>
<reference evidence="1" key="1">
    <citation type="journal article" date="2021" name="Environ. Microbiol.">
        <title>Gene family expansions and transcriptome signatures uncover fungal adaptations to wood decay.</title>
        <authorList>
            <person name="Hage H."/>
            <person name="Miyauchi S."/>
            <person name="Viragh M."/>
            <person name="Drula E."/>
            <person name="Min B."/>
            <person name="Chaduli D."/>
            <person name="Navarro D."/>
            <person name="Favel A."/>
            <person name="Norest M."/>
            <person name="Lesage-Meessen L."/>
            <person name="Balint B."/>
            <person name="Merenyi Z."/>
            <person name="de Eugenio L."/>
            <person name="Morin E."/>
            <person name="Martinez A.T."/>
            <person name="Baldrian P."/>
            <person name="Stursova M."/>
            <person name="Martinez M.J."/>
            <person name="Novotny C."/>
            <person name="Magnuson J.K."/>
            <person name="Spatafora J.W."/>
            <person name="Maurice S."/>
            <person name="Pangilinan J."/>
            <person name="Andreopoulos W."/>
            <person name="LaButti K."/>
            <person name="Hundley H."/>
            <person name="Na H."/>
            <person name="Kuo A."/>
            <person name="Barry K."/>
            <person name="Lipzen A."/>
            <person name="Henrissat B."/>
            <person name="Riley R."/>
            <person name="Ahrendt S."/>
            <person name="Nagy L.G."/>
            <person name="Grigoriev I.V."/>
            <person name="Martin F."/>
            <person name="Rosso M.N."/>
        </authorList>
    </citation>
    <scope>NUCLEOTIDE SEQUENCE</scope>
    <source>
        <strain evidence="1">CBS 384.51</strain>
    </source>
</reference>
<protein>
    <submittedName>
        <fullName evidence="1">Uncharacterized protein</fullName>
    </submittedName>
</protein>
<dbReference type="Proteomes" id="UP001055072">
    <property type="component" value="Unassembled WGS sequence"/>
</dbReference>
<keyword evidence="2" id="KW-1185">Reference proteome</keyword>
<evidence type="ECO:0000313" key="1">
    <source>
        <dbReference type="EMBL" id="KAI0084405.1"/>
    </source>
</evidence>
<dbReference type="EMBL" id="MU274943">
    <property type="protein sequence ID" value="KAI0084405.1"/>
    <property type="molecule type" value="Genomic_DNA"/>
</dbReference>